<organism evidence="2 3">
    <name type="scientific">Alkalicoccobacillus porphyridii</name>
    <dbReference type="NCBI Taxonomy" id="2597270"/>
    <lineage>
        <taxon>Bacteria</taxon>
        <taxon>Bacillati</taxon>
        <taxon>Bacillota</taxon>
        <taxon>Bacilli</taxon>
        <taxon>Bacillales</taxon>
        <taxon>Bacillaceae</taxon>
        <taxon>Alkalicoccobacillus</taxon>
    </lineage>
</organism>
<dbReference type="AlphaFoldDB" id="A0A553ZVY5"/>
<proteinExistence type="predicted"/>
<dbReference type="OrthoDB" id="87299at2"/>
<dbReference type="InterPro" id="IPR016181">
    <property type="entry name" value="Acyl_CoA_acyltransferase"/>
</dbReference>
<feature type="domain" description="N-acetyltransferase" evidence="1">
    <location>
        <begin position="154"/>
        <end position="289"/>
    </location>
</feature>
<dbReference type="Gene3D" id="3.40.630.30">
    <property type="match status" value="1"/>
</dbReference>
<dbReference type="CDD" id="cd04301">
    <property type="entry name" value="NAT_SF"/>
    <property type="match status" value="1"/>
</dbReference>
<dbReference type="PROSITE" id="PS51186">
    <property type="entry name" value="GNAT"/>
    <property type="match status" value="1"/>
</dbReference>
<keyword evidence="2" id="KW-0808">Transferase</keyword>
<accession>A0A553ZVY5</accession>
<evidence type="ECO:0000313" key="2">
    <source>
        <dbReference type="EMBL" id="TSB45495.1"/>
    </source>
</evidence>
<gene>
    <name evidence="2" type="ORF">FN960_16325</name>
</gene>
<dbReference type="EMBL" id="VLXZ01000011">
    <property type="protein sequence ID" value="TSB45495.1"/>
    <property type="molecule type" value="Genomic_DNA"/>
</dbReference>
<sequence length="289" mass="32786">MIKPLHNAEDIASFIHELNVNADHHIGYVGTDLEEITDTLKHDFSDFSLNQSVIGAYEGEELVALIAFDVDEVEATVEVWGPFLKNPDNEEAALKLWHTWWKNTPCSILRYYLFPNVHNYAVIEFANAIGARPNGEHYVLSIERSSHQPLTKLHTIVPFHEKDTDAIAALHNEHFPDTYLSVEDMVSSLDSNNKLFLYKENDVVKGYVYVEADPKFEESDIHYIAVKPEYRGQGIGTLLLHEATTFLFSFSAIQNISLCVSADSEDALFMYKKAHFTLDHQLISLVGKT</sequence>
<reference evidence="2 3" key="1">
    <citation type="submission" date="2019-07" db="EMBL/GenBank/DDBJ databases">
        <authorList>
            <person name="Park Y.J."/>
            <person name="Jeong S.E."/>
            <person name="Jung H.S."/>
        </authorList>
    </citation>
    <scope>NUCLEOTIDE SEQUENCE [LARGE SCALE GENOMIC DNA]</scope>
    <source>
        <strain evidence="3">P16(2019)</strain>
    </source>
</reference>
<dbReference type="Pfam" id="PF00583">
    <property type="entry name" value="Acetyltransf_1"/>
    <property type="match status" value="1"/>
</dbReference>
<keyword evidence="3" id="KW-1185">Reference proteome</keyword>
<dbReference type="RefSeq" id="WP_143849921.1">
    <property type="nucleotide sequence ID" value="NZ_VLXZ01000011.1"/>
</dbReference>
<protein>
    <submittedName>
        <fullName evidence="2">GNAT family N-acetyltransferase</fullName>
    </submittedName>
</protein>
<dbReference type="SUPFAM" id="SSF55729">
    <property type="entry name" value="Acyl-CoA N-acyltransferases (Nat)"/>
    <property type="match status" value="1"/>
</dbReference>
<comment type="caution">
    <text evidence="2">The sequence shown here is derived from an EMBL/GenBank/DDBJ whole genome shotgun (WGS) entry which is preliminary data.</text>
</comment>
<dbReference type="InterPro" id="IPR000182">
    <property type="entry name" value="GNAT_dom"/>
</dbReference>
<evidence type="ECO:0000313" key="3">
    <source>
        <dbReference type="Proteomes" id="UP000318521"/>
    </source>
</evidence>
<dbReference type="GO" id="GO:0016747">
    <property type="term" value="F:acyltransferase activity, transferring groups other than amino-acyl groups"/>
    <property type="evidence" value="ECO:0007669"/>
    <property type="project" value="InterPro"/>
</dbReference>
<dbReference type="Proteomes" id="UP000318521">
    <property type="component" value="Unassembled WGS sequence"/>
</dbReference>
<name>A0A553ZVY5_9BACI</name>
<evidence type="ECO:0000259" key="1">
    <source>
        <dbReference type="PROSITE" id="PS51186"/>
    </source>
</evidence>